<keyword evidence="1" id="KW-0812">Transmembrane</keyword>
<name>A0A0R2HQ74_CARDV</name>
<dbReference type="Pfam" id="PF04892">
    <property type="entry name" value="VanZ"/>
    <property type="match status" value="1"/>
</dbReference>
<dbReference type="PANTHER" id="PTHR36834">
    <property type="entry name" value="MEMBRANE PROTEIN-RELATED"/>
    <property type="match status" value="1"/>
</dbReference>
<evidence type="ECO:0000313" key="4">
    <source>
        <dbReference type="Proteomes" id="UP000051658"/>
    </source>
</evidence>
<feature type="transmembrane region" description="Helical" evidence="1">
    <location>
        <begin position="36"/>
        <end position="54"/>
    </location>
</feature>
<dbReference type="InterPro" id="IPR006976">
    <property type="entry name" value="VanZ-like"/>
</dbReference>
<protein>
    <recommendedName>
        <fullName evidence="2">VanZ-like domain-containing protein</fullName>
    </recommendedName>
</protein>
<feature type="transmembrane region" description="Helical" evidence="1">
    <location>
        <begin position="182"/>
        <end position="202"/>
    </location>
</feature>
<comment type="caution">
    <text evidence="3">The sequence shown here is derived from an EMBL/GenBank/DDBJ whole genome shotgun (WGS) entry which is preliminary data.</text>
</comment>
<feature type="domain" description="VanZ-like" evidence="2">
    <location>
        <begin position="71"/>
        <end position="199"/>
    </location>
</feature>
<feature type="transmembrane region" description="Helical" evidence="1">
    <location>
        <begin position="123"/>
        <end position="144"/>
    </location>
</feature>
<organism evidence="3 4">
    <name type="scientific">Carnobacterium divergens DSM 20623</name>
    <dbReference type="NCBI Taxonomy" id="1449336"/>
    <lineage>
        <taxon>Bacteria</taxon>
        <taxon>Bacillati</taxon>
        <taxon>Bacillota</taxon>
        <taxon>Bacilli</taxon>
        <taxon>Lactobacillales</taxon>
        <taxon>Carnobacteriaceae</taxon>
        <taxon>Carnobacterium</taxon>
    </lineage>
</organism>
<dbReference type="InterPro" id="IPR053150">
    <property type="entry name" value="Teicoplanin_resist-assoc"/>
</dbReference>
<accession>A0A0R2HQ74</accession>
<feature type="transmembrane region" description="Helical" evidence="1">
    <location>
        <begin position="151"/>
        <end position="170"/>
    </location>
</feature>
<keyword evidence="1" id="KW-1133">Transmembrane helix</keyword>
<dbReference type="AlphaFoldDB" id="A0A0R2HQ74"/>
<dbReference type="Proteomes" id="UP000051658">
    <property type="component" value="Unassembled WGS sequence"/>
</dbReference>
<dbReference type="GeneID" id="89589353"/>
<sequence>MLFLNDLYEYTETVFGDTINHFPLIKLIFYSLDKTLIYFLIWLALRFFYLLLKRKSGQKNSLLKELLLHLFVFYFILLFQLTVFRGEYTIMNVYVEWRPISEVNWEPFTETFKLTNGSSQFDFFYNLYGNIFWFIPMGFFLGMLFRKRHPFFKVLLFGFLCSLSIETMQFLFRTGVADIDDLIFNTIGTLIGYLLYEIIFSIKRIVSKGATD</sequence>
<evidence type="ECO:0000313" key="3">
    <source>
        <dbReference type="EMBL" id="KRN54776.1"/>
    </source>
</evidence>
<gene>
    <name evidence="3" type="ORF">IV74_GL002363</name>
</gene>
<dbReference type="PATRIC" id="fig|1449336.4.peg.2401"/>
<proteinExistence type="predicted"/>
<feature type="transmembrane region" description="Helical" evidence="1">
    <location>
        <begin position="66"/>
        <end position="84"/>
    </location>
</feature>
<dbReference type="RefSeq" id="WP_034568780.1">
    <property type="nucleotide sequence ID" value="NZ_JQBS01000035.1"/>
</dbReference>
<dbReference type="EMBL" id="JQBS01000035">
    <property type="protein sequence ID" value="KRN54776.1"/>
    <property type="molecule type" value="Genomic_DNA"/>
</dbReference>
<keyword evidence="4" id="KW-1185">Reference proteome</keyword>
<dbReference type="eggNOG" id="COG4767">
    <property type="taxonomic scope" value="Bacteria"/>
</dbReference>
<keyword evidence="1" id="KW-0472">Membrane</keyword>
<dbReference type="PANTHER" id="PTHR36834:SF2">
    <property type="entry name" value="MEMBRANE PROTEIN"/>
    <property type="match status" value="1"/>
</dbReference>
<evidence type="ECO:0000259" key="2">
    <source>
        <dbReference type="Pfam" id="PF04892"/>
    </source>
</evidence>
<evidence type="ECO:0000256" key="1">
    <source>
        <dbReference type="SAM" id="Phobius"/>
    </source>
</evidence>
<reference evidence="3 4" key="1">
    <citation type="journal article" date="2015" name="Genome Announc.">
        <title>Expanding the biotechnology potential of lactobacilli through comparative genomics of 213 strains and associated genera.</title>
        <authorList>
            <person name="Sun Z."/>
            <person name="Harris H.M."/>
            <person name="McCann A."/>
            <person name="Guo C."/>
            <person name="Argimon S."/>
            <person name="Zhang W."/>
            <person name="Yang X."/>
            <person name="Jeffery I.B."/>
            <person name="Cooney J.C."/>
            <person name="Kagawa T.F."/>
            <person name="Liu W."/>
            <person name="Song Y."/>
            <person name="Salvetti E."/>
            <person name="Wrobel A."/>
            <person name="Rasinkangas P."/>
            <person name="Parkhill J."/>
            <person name="Rea M.C."/>
            <person name="O'Sullivan O."/>
            <person name="Ritari J."/>
            <person name="Douillard F.P."/>
            <person name="Paul Ross R."/>
            <person name="Yang R."/>
            <person name="Briner A.E."/>
            <person name="Felis G.E."/>
            <person name="de Vos W.M."/>
            <person name="Barrangou R."/>
            <person name="Klaenhammer T.R."/>
            <person name="Caufield P.W."/>
            <person name="Cui Y."/>
            <person name="Zhang H."/>
            <person name="O'Toole P.W."/>
        </authorList>
    </citation>
    <scope>NUCLEOTIDE SEQUENCE [LARGE SCALE GENOMIC DNA]</scope>
    <source>
        <strain evidence="3 4">DSM 20623</strain>
    </source>
</reference>